<accession>A0A1T0CKW8</accession>
<organism evidence="8 9">
    <name type="scientific">Moraxella pluranimalium</name>
    <dbReference type="NCBI Taxonomy" id="470453"/>
    <lineage>
        <taxon>Bacteria</taxon>
        <taxon>Pseudomonadati</taxon>
        <taxon>Pseudomonadota</taxon>
        <taxon>Gammaproteobacteria</taxon>
        <taxon>Moraxellales</taxon>
        <taxon>Moraxellaceae</taxon>
        <taxon>Moraxella</taxon>
    </lineage>
</organism>
<dbReference type="CDD" id="cd00685">
    <property type="entry name" value="Trans_IPPS_HT"/>
    <property type="match status" value="1"/>
</dbReference>
<proteinExistence type="inferred from homology"/>
<dbReference type="AlphaFoldDB" id="A0A1T0CKW8"/>
<dbReference type="InterPro" id="IPR053378">
    <property type="entry name" value="Prenyl_diphosphate_synthase"/>
</dbReference>
<evidence type="ECO:0000256" key="4">
    <source>
        <dbReference type="ARBA" id="ARBA00022723"/>
    </source>
</evidence>
<dbReference type="SUPFAM" id="SSF48576">
    <property type="entry name" value="Terpenoid synthases"/>
    <property type="match status" value="1"/>
</dbReference>
<comment type="cofactor">
    <cofactor evidence="1">
        <name>Mg(2+)</name>
        <dbReference type="ChEBI" id="CHEBI:18420"/>
    </cofactor>
</comment>
<keyword evidence="4" id="KW-0479">Metal-binding</keyword>
<dbReference type="Gene3D" id="1.10.600.10">
    <property type="entry name" value="Farnesyl Diphosphate Synthase"/>
    <property type="match status" value="1"/>
</dbReference>
<dbReference type="InterPro" id="IPR008949">
    <property type="entry name" value="Isoprenoid_synthase_dom_sf"/>
</dbReference>
<evidence type="ECO:0000256" key="3">
    <source>
        <dbReference type="ARBA" id="ARBA00022679"/>
    </source>
</evidence>
<evidence type="ECO:0000256" key="2">
    <source>
        <dbReference type="ARBA" id="ARBA00006706"/>
    </source>
</evidence>
<protein>
    <submittedName>
        <fullName evidence="8">Farnesyl-diphosphate synthase</fullName>
    </submittedName>
</protein>
<dbReference type="InterPro" id="IPR000092">
    <property type="entry name" value="Polyprenyl_synt"/>
</dbReference>
<dbReference type="STRING" id="470453.B0680_09015"/>
<dbReference type="InterPro" id="IPR033749">
    <property type="entry name" value="Polyprenyl_synt_CS"/>
</dbReference>
<dbReference type="Proteomes" id="UP000189800">
    <property type="component" value="Unassembled WGS sequence"/>
</dbReference>
<comment type="similarity">
    <text evidence="2 7">Belongs to the FPP/GGPP synthase family.</text>
</comment>
<gene>
    <name evidence="8" type="ORF">B0680_09015</name>
</gene>
<keyword evidence="9" id="KW-1185">Reference proteome</keyword>
<dbReference type="GO" id="GO:0005737">
    <property type="term" value="C:cytoplasm"/>
    <property type="evidence" value="ECO:0007669"/>
    <property type="project" value="UniProtKB-ARBA"/>
</dbReference>
<keyword evidence="5" id="KW-0460">Magnesium</keyword>
<evidence type="ECO:0000256" key="5">
    <source>
        <dbReference type="ARBA" id="ARBA00022842"/>
    </source>
</evidence>
<dbReference type="PANTHER" id="PTHR43281:SF1">
    <property type="entry name" value="FARNESYL DIPHOSPHATE SYNTHASE"/>
    <property type="match status" value="1"/>
</dbReference>
<dbReference type="PROSITE" id="PS00444">
    <property type="entry name" value="POLYPRENYL_SYNTHASE_2"/>
    <property type="match status" value="1"/>
</dbReference>
<reference evidence="8 9" key="1">
    <citation type="submission" date="2017-02" db="EMBL/GenBank/DDBJ databases">
        <title>Draft genome sequence of Moraxella pluranimalium CCUG 54913T type strain.</title>
        <authorList>
            <person name="Salva-Serra F."/>
            <person name="Engstrom-Jakobsson H."/>
            <person name="Thorell K."/>
            <person name="Jaen-Luchoro D."/>
            <person name="Gonzales-Siles L."/>
            <person name="Karlsson R."/>
            <person name="Yazdan S."/>
            <person name="Boulund F."/>
            <person name="Johnning A."/>
            <person name="Engstrand L."/>
            <person name="Kristiansson E."/>
            <person name="Moore E."/>
        </authorList>
    </citation>
    <scope>NUCLEOTIDE SEQUENCE [LARGE SCALE GENOMIC DNA]</scope>
    <source>
        <strain evidence="8 9">CCUG 54913</strain>
    </source>
</reference>
<evidence type="ECO:0000313" key="8">
    <source>
        <dbReference type="EMBL" id="OOS22943.1"/>
    </source>
</evidence>
<evidence type="ECO:0000313" key="9">
    <source>
        <dbReference type="Proteomes" id="UP000189800"/>
    </source>
</evidence>
<comment type="caution">
    <text evidence="8">The sequence shown here is derived from an EMBL/GenBank/DDBJ whole genome shotgun (WGS) entry which is preliminary data.</text>
</comment>
<dbReference type="GO" id="GO:0016114">
    <property type="term" value="P:terpenoid biosynthetic process"/>
    <property type="evidence" value="ECO:0007669"/>
    <property type="project" value="UniProtKB-ARBA"/>
</dbReference>
<dbReference type="EMBL" id="MUYU01000025">
    <property type="protein sequence ID" value="OOS22943.1"/>
    <property type="molecule type" value="Genomic_DNA"/>
</dbReference>
<name>A0A1T0CKW8_9GAMM</name>
<dbReference type="Pfam" id="PF00348">
    <property type="entry name" value="polyprenyl_synt"/>
    <property type="match status" value="1"/>
</dbReference>
<keyword evidence="3 7" id="KW-0808">Transferase</keyword>
<dbReference type="NCBIfam" id="NF045485">
    <property type="entry name" value="FPPsyn"/>
    <property type="match status" value="1"/>
</dbReference>
<dbReference type="PROSITE" id="PS00723">
    <property type="entry name" value="POLYPRENYL_SYNTHASE_1"/>
    <property type="match status" value="1"/>
</dbReference>
<dbReference type="GO" id="GO:0008654">
    <property type="term" value="P:phospholipid biosynthetic process"/>
    <property type="evidence" value="ECO:0007669"/>
    <property type="project" value="UniProtKB-ARBA"/>
</dbReference>
<evidence type="ECO:0000256" key="1">
    <source>
        <dbReference type="ARBA" id="ARBA00001946"/>
    </source>
</evidence>
<sequence>MTQSIQQIQMLGELQTWQMTHLSDTIDQALTQAALPSPLDDACRYAMSNGGKRVRPLLVLATFLTVSAHTSRPITTAQMAWVLRAMAAVEMIHGYSLVHDDLPCMDDDELRRGKPTCHVVYGEGVALLAGDALQSIAFEVLAGSSDEPSDISLKLLQTLVPRARRMVTGQMLDIEGEQKTLNQDELEAIHRDKTGALIEASVMMGGICAHADDTMMQKLGQYARSVGLAFQVQDDVLDVTADTATLGKPAGSDEKLEKSTYVKLLGVDGARRYADQLFDDAEQAVASFGDDNLLSQIVQWLQVRAF</sequence>
<evidence type="ECO:0000256" key="7">
    <source>
        <dbReference type="RuleBase" id="RU004466"/>
    </source>
</evidence>
<keyword evidence="6" id="KW-0414">Isoprene biosynthesis</keyword>
<evidence type="ECO:0000256" key="6">
    <source>
        <dbReference type="ARBA" id="ARBA00023229"/>
    </source>
</evidence>
<dbReference type="GO" id="GO:0004659">
    <property type="term" value="F:prenyltransferase activity"/>
    <property type="evidence" value="ECO:0007669"/>
    <property type="project" value="InterPro"/>
</dbReference>
<dbReference type="PANTHER" id="PTHR43281">
    <property type="entry name" value="FARNESYL DIPHOSPHATE SYNTHASE"/>
    <property type="match status" value="1"/>
</dbReference>
<dbReference type="GO" id="GO:0046872">
    <property type="term" value="F:metal ion binding"/>
    <property type="evidence" value="ECO:0007669"/>
    <property type="project" value="UniProtKB-KW"/>
</dbReference>
<dbReference type="FunFam" id="1.10.600.10:FF:000001">
    <property type="entry name" value="Geranylgeranyl diphosphate synthase"/>
    <property type="match status" value="1"/>
</dbReference>
<dbReference type="SFLD" id="SFLDS00005">
    <property type="entry name" value="Isoprenoid_Synthase_Type_I"/>
    <property type="match status" value="1"/>
</dbReference>
<dbReference type="OrthoDB" id="9805316at2"/>
<dbReference type="RefSeq" id="WP_143821407.1">
    <property type="nucleotide sequence ID" value="NZ_MUYU01000025.1"/>
</dbReference>
<dbReference type="SFLD" id="SFLDG01017">
    <property type="entry name" value="Polyprenyl_Transferase_Like"/>
    <property type="match status" value="1"/>
</dbReference>